<reference evidence="1 2" key="1">
    <citation type="submission" date="2021-03" db="EMBL/GenBank/DDBJ databases">
        <title>Geobacter metallireducens gen. nov. sp. nov., a microorganism capable of coupling the complete oxidation of organic compounds to the reduction of iron and other metals.</title>
        <authorList>
            <person name="Li Y."/>
        </authorList>
    </citation>
    <scope>NUCLEOTIDE SEQUENCE [LARGE SCALE GENOMIC DNA]</scope>
    <source>
        <strain evidence="1 2">Jerry-YX</strain>
    </source>
</reference>
<evidence type="ECO:0000313" key="1">
    <source>
        <dbReference type="EMBL" id="QSV46084.1"/>
    </source>
</evidence>
<evidence type="ECO:0000313" key="2">
    <source>
        <dbReference type="Proteomes" id="UP000663651"/>
    </source>
</evidence>
<keyword evidence="2" id="KW-1185">Reference proteome</keyword>
<dbReference type="EMBL" id="CP071382">
    <property type="protein sequence ID" value="QSV46084.1"/>
    <property type="molecule type" value="Genomic_DNA"/>
</dbReference>
<proteinExistence type="predicted"/>
<dbReference type="RefSeq" id="WP_207163872.1">
    <property type="nucleotide sequence ID" value="NZ_CP071382.1"/>
</dbReference>
<organism evidence="1 2">
    <name type="scientific">Geobacter benzoatilyticus</name>
    <dbReference type="NCBI Taxonomy" id="2815309"/>
    <lineage>
        <taxon>Bacteria</taxon>
        <taxon>Pseudomonadati</taxon>
        <taxon>Thermodesulfobacteriota</taxon>
        <taxon>Desulfuromonadia</taxon>
        <taxon>Geobacterales</taxon>
        <taxon>Geobacteraceae</taxon>
        <taxon>Geobacter</taxon>
    </lineage>
</organism>
<gene>
    <name evidence="1" type="ORF">JZM60_01975</name>
</gene>
<dbReference type="Proteomes" id="UP000663651">
    <property type="component" value="Chromosome"/>
</dbReference>
<protein>
    <submittedName>
        <fullName evidence="1">Uncharacterized protein</fullName>
    </submittedName>
</protein>
<accession>A0ABX7Q3Y2</accession>
<name>A0ABX7Q3Y2_9BACT</name>
<sequence>MQGFKQANQLYDEVIFFLEGIHNGPLTVLSRQAVMLSLGANQYLLRRDGGNVCTFGGYFLTNIEGFAEIQSGEIPDTFTRGPILIVAEYARSPTAPEVEEDFSLILEMEPLAQTICYRSRKGFEILPLRRAKQ</sequence>